<dbReference type="EC" id="2.1.2.11" evidence="5"/>
<keyword evidence="5" id="KW-0460">Magnesium</keyword>
<dbReference type="GO" id="GO:0003864">
    <property type="term" value="F:3-methyl-2-oxobutanoate hydroxymethyltransferase activity"/>
    <property type="evidence" value="ECO:0007669"/>
    <property type="project" value="UniProtKB-EC"/>
</dbReference>
<evidence type="ECO:0000313" key="6">
    <source>
        <dbReference type="EMBL" id="MDQ4624320.1"/>
    </source>
</evidence>
<feature type="active site" description="Proton acceptor" evidence="5">
    <location>
        <position position="193"/>
    </location>
</feature>
<feature type="binding site" evidence="5">
    <location>
        <position position="57"/>
    </location>
    <ligand>
        <name>Mg(2+)</name>
        <dbReference type="ChEBI" id="CHEBI:18420"/>
    </ligand>
</feature>
<evidence type="ECO:0000256" key="2">
    <source>
        <dbReference type="ARBA" id="ARBA00011424"/>
    </source>
</evidence>
<feature type="binding site" evidence="5">
    <location>
        <position position="126"/>
    </location>
    <ligand>
        <name>Mg(2+)</name>
        <dbReference type="ChEBI" id="CHEBI:18420"/>
    </ligand>
</feature>
<dbReference type="CDD" id="cd06557">
    <property type="entry name" value="KPHMT-like"/>
    <property type="match status" value="1"/>
</dbReference>
<comment type="caution">
    <text evidence="6">The sequence shown here is derived from an EMBL/GenBank/DDBJ whole genome shotgun (WGS) entry which is preliminary data.</text>
</comment>
<dbReference type="Proteomes" id="UP001237592">
    <property type="component" value="Unassembled WGS sequence"/>
</dbReference>
<dbReference type="PIRSF" id="PIRSF000388">
    <property type="entry name" value="Pantoate_hydroxy_MeTrfase"/>
    <property type="match status" value="1"/>
</dbReference>
<dbReference type="EMBL" id="JAVFKP010000001">
    <property type="protein sequence ID" value="MDQ4624320.1"/>
    <property type="molecule type" value="Genomic_DNA"/>
</dbReference>
<dbReference type="NCBIfam" id="NF001452">
    <property type="entry name" value="PRK00311.1"/>
    <property type="match status" value="1"/>
</dbReference>
<sequence>MPAPDHNAHLLHSKPLTAPALLAMRDAGQKIAALTCYDASFATLMNACGVELLLVGDSLGNVVQGQGTTLPVSVADIAYHTASVARGNRTAVLAADMPFGSYATPQAAYANAVQLMQAGAHMVKLEGGSWLCDTVRFLTERGIPVFAHLGLTPQSVHQLGGFKVQGKTAEGAAVLKADALALQAAGAALLLLEAIPATLGREVSALLAIPTIGIGAGPDCSGQILVMHDMLNVFPGKKARFVRDFMTGQASIGGAFTAYVGAVKERSFPAPQHCF</sequence>
<dbReference type="SUPFAM" id="SSF51621">
    <property type="entry name" value="Phosphoenolpyruvate/pyruvate domain"/>
    <property type="match status" value="1"/>
</dbReference>
<dbReference type="PANTHER" id="PTHR20881">
    <property type="entry name" value="3-METHYL-2-OXOBUTANOATE HYDROXYMETHYLTRANSFERASE"/>
    <property type="match status" value="1"/>
</dbReference>
<dbReference type="InterPro" id="IPR003700">
    <property type="entry name" value="Pantoate_hydroxy_MeTrfase"/>
</dbReference>
<comment type="catalytic activity">
    <reaction evidence="5">
        <text>(6R)-5,10-methylene-5,6,7,8-tetrahydrofolate + 3-methyl-2-oxobutanoate + H2O = 2-dehydropantoate + (6S)-5,6,7,8-tetrahydrofolate</text>
        <dbReference type="Rhea" id="RHEA:11824"/>
        <dbReference type="ChEBI" id="CHEBI:11561"/>
        <dbReference type="ChEBI" id="CHEBI:11851"/>
        <dbReference type="ChEBI" id="CHEBI:15377"/>
        <dbReference type="ChEBI" id="CHEBI:15636"/>
        <dbReference type="ChEBI" id="CHEBI:57453"/>
        <dbReference type="EC" id="2.1.2.11"/>
    </reaction>
</comment>
<accession>A0ABU0XLC6</accession>
<feature type="binding site" evidence="5">
    <location>
        <position position="124"/>
    </location>
    <ligand>
        <name>3-methyl-2-oxobutanoate</name>
        <dbReference type="ChEBI" id="CHEBI:11851"/>
    </ligand>
</feature>
<dbReference type="HAMAP" id="MF_00156">
    <property type="entry name" value="PanB"/>
    <property type="match status" value="1"/>
</dbReference>
<evidence type="ECO:0000256" key="1">
    <source>
        <dbReference type="ARBA" id="ARBA00008676"/>
    </source>
</evidence>
<evidence type="ECO:0000256" key="3">
    <source>
        <dbReference type="ARBA" id="ARBA00022655"/>
    </source>
</evidence>
<keyword evidence="3 5" id="KW-0566">Pantothenate biosynthesis</keyword>
<dbReference type="InterPro" id="IPR040442">
    <property type="entry name" value="Pyrv_kinase-like_dom_sf"/>
</dbReference>
<keyword evidence="7" id="KW-1185">Reference proteome</keyword>
<keyword evidence="4 5" id="KW-0808">Transferase</keyword>
<reference evidence="6 7" key="1">
    <citation type="submission" date="2023-08" db="EMBL/GenBank/DDBJ databases">
        <title>Draft genome sequence of Janthinobacterium lividum.</title>
        <authorList>
            <person name="Chun B.H."/>
            <person name="Lee Y."/>
        </authorList>
    </citation>
    <scope>NUCLEOTIDE SEQUENCE [LARGE SCALE GENOMIC DNA]</scope>
    <source>
        <strain evidence="6 7">AMJK</strain>
    </source>
</reference>
<organism evidence="6 7">
    <name type="scientific">Janthinobacterium lividum</name>
    <dbReference type="NCBI Taxonomy" id="29581"/>
    <lineage>
        <taxon>Bacteria</taxon>
        <taxon>Pseudomonadati</taxon>
        <taxon>Pseudomonadota</taxon>
        <taxon>Betaproteobacteria</taxon>
        <taxon>Burkholderiales</taxon>
        <taxon>Oxalobacteraceae</taxon>
        <taxon>Janthinobacterium</taxon>
    </lineage>
</organism>
<dbReference type="InterPro" id="IPR015813">
    <property type="entry name" value="Pyrv/PenolPyrv_kinase-like_dom"/>
</dbReference>
<feature type="binding site" evidence="5">
    <location>
        <position position="96"/>
    </location>
    <ligand>
        <name>Mg(2+)</name>
        <dbReference type="ChEBI" id="CHEBI:18420"/>
    </ligand>
</feature>
<keyword evidence="5" id="KW-0963">Cytoplasm</keyword>
<comment type="pathway">
    <text evidence="5">Cofactor biosynthesis; (R)-pantothenate biosynthesis; (R)-pantoate from 3-methyl-2-oxobutanoate: step 1/2.</text>
</comment>
<dbReference type="RefSeq" id="WP_230521873.1">
    <property type="nucleotide sequence ID" value="NZ_JAVFKP010000001.1"/>
</dbReference>
<evidence type="ECO:0000256" key="5">
    <source>
        <dbReference type="HAMAP-Rule" id="MF_00156"/>
    </source>
</evidence>
<comment type="function">
    <text evidence="5">Catalyzes the reversible reaction in which hydroxymethyl group from 5,10-methylenetetrahydrofolate is transferred onto alpha-ketoisovalerate to form ketopantoate.</text>
</comment>
<dbReference type="Pfam" id="PF02548">
    <property type="entry name" value="Pantoate_transf"/>
    <property type="match status" value="1"/>
</dbReference>
<protein>
    <recommendedName>
        <fullName evidence="5">3-methyl-2-oxobutanoate hydroxymethyltransferase</fullName>
        <ecNumber evidence="5">2.1.2.11</ecNumber>
    </recommendedName>
    <alternativeName>
        <fullName evidence="5">Ketopantoate hydroxymethyltransferase</fullName>
        <shortName evidence="5">KPHMT</shortName>
    </alternativeName>
</protein>
<proteinExistence type="inferred from homology"/>
<evidence type="ECO:0000256" key="4">
    <source>
        <dbReference type="ARBA" id="ARBA00022679"/>
    </source>
</evidence>
<feature type="binding site" evidence="5">
    <location>
        <begin position="57"/>
        <end position="58"/>
    </location>
    <ligand>
        <name>3-methyl-2-oxobutanoate</name>
        <dbReference type="ChEBI" id="CHEBI:11851"/>
    </ligand>
</feature>
<keyword evidence="5" id="KW-0479">Metal-binding</keyword>
<comment type="subcellular location">
    <subcellularLocation>
        <location evidence="5">Cytoplasm</location>
    </subcellularLocation>
</comment>
<dbReference type="Gene3D" id="3.20.20.60">
    <property type="entry name" value="Phosphoenolpyruvate-binding domains"/>
    <property type="match status" value="1"/>
</dbReference>
<comment type="similarity">
    <text evidence="1 5">Belongs to the PanB family.</text>
</comment>
<gene>
    <name evidence="5 6" type="primary">panB</name>
    <name evidence="6" type="ORF">RB624_00325</name>
</gene>
<comment type="cofactor">
    <cofactor evidence="5">
        <name>Mg(2+)</name>
        <dbReference type="ChEBI" id="CHEBI:18420"/>
    </cofactor>
    <text evidence="5">Binds 1 Mg(2+) ion per subunit.</text>
</comment>
<feature type="binding site" evidence="5">
    <location>
        <position position="96"/>
    </location>
    <ligand>
        <name>3-methyl-2-oxobutanoate</name>
        <dbReference type="ChEBI" id="CHEBI:11851"/>
    </ligand>
</feature>
<dbReference type="NCBIfam" id="TIGR00222">
    <property type="entry name" value="panB"/>
    <property type="match status" value="1"/>
</dbReference>
<comment type="subunit">
    <text evidence="2 5">Homodecamer; pentamer of dimers.</text>
</comment>
<name>A0ABU0XLC6_9BURK</name>
<evidence type="ECO:0000313" key="7">
    <source>
        <dbReference type="Proteomes" id="UP001237592"/>
    </source>
</evidence>
<dbReference type="PANTHER" id="PTHR20881:SF0">
    <property type="entry name" value="3-METHYL-2-OXOBUTANOATE HYDROXYMETHYLTRANSFERASE"/>
    <property type="match status" value="1"/>
</dbReference>